<dbReference type="InterPro" id="IPR036291">
    <property type="entry name" value="NAD(P)-bd_dom_sf"/>
</dbReference>
<dbReference type="Gene3D" id="3.40.50.720">
    <property type="entry name" value="NAD(P)-binding Rossmann-like Domain"/>
    <property type="match status" value="1"/>
</dbReference>
<sequence>MSKNVIITGGAGFIGSYVCKCFLKNDYQPIAYDAFIQYLSPFESSYQKYLDYRFKGIQEKIIFERGDTRDKNDVRSIIIKYQPEIIVHLAALPIADLSFTHSEETIGSIINGTVNILDAISEMD</sequence>
<dbReference type="PANTHER" id="PTHR43000">
    <property type="entry name" value="DTDP-D-GLUCOSE 4,6-DEHYDRATASE-RELATED"/>
    <property type="match status" value="1"/>
</dbReference>
<dbReference type="SUPFAM" id="SSF51735">
    <property type="entry name" value="NAD(P)-binding Rossmann-fold domains"/>
    <property type="match status" value="1"/>
</dbReference>
<organism evidence="2">
    <name type="scientific">marine metagenome</name>
    <dbReference type="NCBI Taxonomy" id="408172"/>
    <lineage>
        <taxon>unclassified sequences</taxon>
        <taxon>metagenomes</taxon>
        <taxon>ecological metagenomes</taxon>
    </lineage>
</organism>
<dbReference type="AlphaFoldDB" id="A0A383DU29"/>
<feature type="non-terminal residue" evidence="2">
    <location>
        <position position="124"/>
    </location>
</feature>
<dbReference type="InterPro" id="IPR016040">
    <property type="entry name" value="NAD(P)-bd_dom"/>
</dbReference>
<accession>A0A383DU29</accession>
<protein>
    <recommendedName>
        <fullName evidence="1">NAD(P)-binding domain-containing protein</fullName>
    </recommendedName>
</protein>
<gene>
    <name evidence="2" type="ORF">METZ01_LOCUS500594</name>
</gene>
<name>A0A383DU29_9ZZZZ</name>
<reference evidence="2" key="1">
    <citation type="submission" date="2018-05" db="EMBL/GenBank/DDBJ databases">
        <authorList>
            <person name="Lanie J.A."/>
            <person name="Ng W.-L."/>
            <person name="Kazmierczak K.M."/>
            <person name="Andrzejewski T.M."/>
            <person name="Davidsen T.M."/>
            <person name="Wayne K.J."/>
            <person name="Tettelin H."/>
            <person name="Glass J.I."/>
            <person name="Rusch D."/>
            <person name="Podicherti R."/>
            <person name="Tsui H.-C.T."/>
            <person name="Winkler M.E."/>
        </authorList>
    </citation>
    <scope>NUCLEOTIDE SEQUENCE</scope>
</reference>
<evidence type="ECO:0000259" key="1">
    <source>
        <dbReference type="Pfam" id="PF16363"/>
    </source>
</evidence>
<dbReference type="EMBL" id="UINC01220011">
    <property type="protein sequence ID" value="SVE47740.1"/>
    <property type="molecule type" value="Genomic_DNA"/>
</dbReference>
<evidence type="ECO:0000313" key="2">
    <source>
        <dbReference type="EMBL" id="SVE47740.1"/>
    </source>
</evidence>
<dbReference type="Pfam" id="PF16363">
    <property type="entry name" value="GDP_Man_Dehyd"/>
    <property type="match status" value="1"/>
</dbReference>
<proteinExistence type="predicted"/>
<feature type="domain" description="NAD(P)-binding" evidence="1">
    <location>
        <begin position="6"/>
        <end position="122"/>
    </location>
</feature>